<keyword evidence="2" id="KW-1185">Reference proteome</keyword>
<organism evidence="1 2">
    <name type="scientific">Phytophthora aleatoria</name>
    <dbReference type="NCBI Taxonomy" id="2496075"/>
    <lineage>
        <taxon>Eukaryota</taxon>
        <taxon>Sar</taxon>
        <taxon>Stramenopiles</taxon>
        <taxon>Oomycota</taxon>
        <taxon>Peronosporomycetes</taxon>
        <taxon>Peronosporales</taxon>
        <taxon>Peronosporaceae</taxon>
        <taxon>Phytophthora</taxon>
    </lineage>
</organism>
<dbReference type="AlphaFoldDB" id="A0A8J5IB48"/>
<gene>
    <name evidence="1" type="ORF">JG688_00012493</name>
</gene>
<dbReference type="Proteomes" id="UP000709295">
    <property type="component" value="Unassembled WGS sequence"/>
</dbReference>
<name>A0A8J5IB48_9STRA</name>
<sequence length="64" mass="7184">ASKSFVSKSWTPTRSTSSDFTLTAYLRYHAFAICGGNFERVSPTEVNPFLSSIHATKPDWYFCA</sequence>
<comment type="caution">
    <text evidence="1">The sequence shown here is derived from an EMBL/GenBank/DDBJ whole genome shotgun (WGS) entry which is preliminary data.</text>
</comment>
<proteinExistence type="predicted"/>
<accession>A0A8J5IB48</accession>
<dbReference type="EMBL" id="JAENGY010000969">
    <property type="protein sequence ID" value="KAG6954151.1"/>
    <property type="molecule type" value="Genomic_DNA"/>
</dbReference>
<feature type="non-terminal residue" evidence="1">
    <location>
        <position position="1"/>
    </location>
</feature>
<reference evidence="1" key="1">
    <citation type="submission" date="2021-01" db="EMBL/GenBank/DDBJ databases">
        <title>Phytophthora aleatoria, a newly-described species from Pinus radiata is distinct from Phytophthora cactorum isolates based on comparative genomics.</title>
        <authorList>
            <person name="Mcdougal R."/>
            <person name="Panda P."/>
            <person name="Williams N."/>
            <person name="Studholme D.J."/>
        </authorList>
    </citation>
    <scope>NUCLEOTIDE SEQUENCE</scope>
    <source>
        <strain evidence="1">NZFS 4037</strain>
    </source>
</reference>
<protein>
    <submittedName>
        <fullName evidence="1">Uncharacterized protein</fullName>
    </submittedName>
</protein>
<evidence type="ECO:0000313" key="1">
    <source>
        <dbReference type="EMBL" id="KAG6954151.1"/>
    </source>
</evidence>
<evidence type="ECO:0000313" key="2">
    <source>
        <dbReference type="Proteomes" id="UP000709295"/>
    </source>
</evidence>